<reference evidence="2" key="1">
    <citation type="journal article" date="2014" name="Int. J. Syst. Evol. Microbiol.">
        <title>Complete genome sequence of Corynebacterium casei LMG S-19264T (=DSM 44701T), isolated from a smear-ripened cheese.</title>
        <authorList>
            <consortium name="US DOE Joint Genome Institute (JGI-PGF)"/>
            <person name="Walter F."/>
            <person name="Albersmeier A."/>
            <person name="Kalinowski J."/>
            <person name="Ruckert C."/>
        </authorList>
    </citation>
    <scope>NUCLEOTIDE SEQUENCE</scope>
    <source>
        <strain evidence="2">CGMCC 1.12987</strain>
    </source>
</reference>
<proteinExistence type="predicted"/>
<reference evidence="2" key="2">
    <citation type="submission" date="2020-09" db="EMBL/GenBank/DDBJ databases">
        <authorList>
            <person name="Sun Q."/>
            <person name="Zhou Y."/>
        </authorList>
    </citation>
    <scope>NUCLEOTIDE SEQUENCE</scope>
    <source>
        <strain evidence="2">CGMCC 1.12987</strain>
    </source>
</reference>
<comment type="caution">
    <text evidence="2">The sequence shown here is derived from an EMBL/GenBank/DDBJ whole genome shotgun (WGS) entry which is preliminary data.</text>
</comment>
<keyword evidence="1" id="KW-0732">Signal</keyword>
<feature type="signal peptide" evidence="1">
    <location>
        <begin position="1"/>
        <end position="23"/>
    </location>
</feature>
<organism evidence="2 3">
    <name type="scientific">Paenibacillus abyssi</name>
    <dbReference type="NCBI Taxonomy" id="1340531"/>
    <lineage>
        <taxon>Bacteria</taxon>
        <taxon>Bacillati</taxon>
        <taxon>Bacillota</taxon>
        <taxon>Bacilli</taxon>
        <taxon>Bacillales</taxon>
        <taxon>Paenibacillaceae</taxon>
        <taxon>Paenibacillus</taxon>
    </lineage>
</organism>
<evidence type="ECO:0008006" key="4">
    <source>
        <dbReference type="Google" id="ProtNLM"/>
    </source>
</evidence>
<evidence type="ECO:0000256" key="1">
    <source>
        <dbReference type="SAM" id="SignalP"/>
    </source>
</evidence>
<dbReference type="AlphaFoldDB" id="A0A917D4C9"/>
<accession>A0A917D4C9</accession>
<dbReference type="EMBL" id="BMGR01000009">
    <property type="protein sequence ID" value="GGG11241.1"/>
    <property type="molecule type" value="Genomic_DNA"/>
</dbReference>
<gene>
    <name evidence="2" type="ORF">GCM10010916_30100</name>
</gene>
<sequence>MKKRKWMIMITAAGLIATTTAVGANGLMKKVTGFLDNDVMVSINGTDTTIQPVYIDGKAYFPARDTANALGYSLNWSRDQIELVEKESEMEEFLQTSGVIVSVEPIDDRYRLEVLGHGPNTWIILYADKETVLTNAAGDAFAAKDLKAGMHITAQYGPIIAFSFPGQSHAASIQVGDERLIKEEAILSVDQTDDGWQIQFGEMKDGAEAPELTLNAGKETMLVTPEGYPVEWSQIKAGTKVRAYYGPIMTKSIPPQSPADVIVVLDGLVDPTSVNEYRELAWTFVPESEKEHLITKQENAQVDFILAKGAAIVPADDKQKEILADIQSRDGKLITVTYNTDQDALLGPLMIVIHPETKELIGFFQRL</sequence>
<keyword evidence="3" id="KW-1185">Reference proteome</keyword>
<feature type="chain" id="PRO_5037502602" description="Copper amine oxidase-like N-terminal domain-containing protein" evidence="1">
    <location>
        <begin position="24"/>
        <end position="367"/>
    </location>
</feature>
<dbReference type="RefSeq" id="WP_188531882.1">
    <property type="nucleotide sequence ID" value="NZ_BMGR01000009.1"/>
</dbReference>
<evidence type="ECO:0000313" key="3">
    <source>
        <dbReference type="Proteomes" id="UP000644756"/>
    </source>
</evidence>
<evidence type="ECO:0000313" key="2">
    <source>
        <dbReference type="EMBL" id="GGG11241.1"/>
    </source>
</evidence>
<protein>
    <recommendedName>
        <fullName evidence="4">Copper amine oxidase-like N-terminal domain-containing protein</fullName>
    </recommendedName>
</protein>
<dbReference type="Proteomes" id="UP000644756">
    <property type="component" value="Unassembled WGS sequence"/>
</dbReference>
<name>A0A917D4C9_9BACL</name>